<dbReference type="EMBL" id="QQWD01000040">
    <property type="protein sequence ID" value="REJ46647.1"/>
    <property type="molecule type" value="Genomic_DNA"/>
</dbReference>
<accession>A0A3E0LH63</accession>
<dbReference type="Proteomes" id="UP000257002">
    <property type="component" value="Unassembled WGS sequence"/>
</dbReference>
<proteinExistence type="predicted"/>
<organism evidence="1 2">
    <name type="scientific">Microcystis wesenbergii TW10</name>
    <dbReference type="NCBI Taxonomy" id="2060474"/>
    <lineage>
        <taxon>Bacteria</taxon>
        <taxon>Bacillati</taxon>
        <taxon>Cyanobacteriota</taxon>
        <taxon>Cyanophyceae</taxon>
        <taxon>Oscillatoriophycideae</taxon>
        <taxon>Chroococcales</taxon>
        <taxon>Microcystaceae</taxon>
        <taxon>Microcystis</taxon>
    </lineage>
</organism>
<sequence length="90" mass="10426">MIIKVMTKMTILQRSFKASQLTLKINDESGQQKVTSPSKSLWSTPRLYLLRNLGAKSLQVCLYRSFSNFDRYFPTSLVFNLTTLVEFKLN</sequence>
<comment type="caution">
    <text evidence="1">The sequence shown here is derived from an EMBL/GenBank/DDBJ whole genome shotgun (WGS) entry which is preliminary data.</text>
</comment>
<evidence type="ECO:0000313" key="1">
    <source>
        <dbReference type="EMBL" id="REJ46647.1"/>
    </source>
</evidence>
<dbReference type="AlphaFoldDB" id="A0A3E0LH63"/>
<reference evidence="1 2" key="1">
    <citation type="submission" date="2017-10" db="EMBL/GenBank/DDBJ databases">
        <title>A large-scale comparative metagenomic study reveals the eutrophication-driven functional interactions in six Microcystis-epibionts communities.</title>
        <authorList>
            <person name="Li Q."/>
            <person name="Lin F."/>
        </authorList>
    </citation>
    <scope>NUCLEOTIDE SEQUENCE [LARGE SCALE GENOMIC DNA]</scope>
    <source>
        <strain evidence="1">TW10</strain>
    </source>
</reference>
<name>A0A3E0LH63_9CHRO</name>
<protein>
    <submittedName>
        <fullName evidence="1">Uncharacterized protein</fullName>
    </submittedName>
</protein>
<evidence type="ECO:0000313" key="2">
    <source>
        <dbReference type="Proteomes" id="UP000257002"/>
    </source>
</evidence>
<gene>
    <name evidence="1" type="ORF">DWQ51_21585</name>
</gene>